<comment type="caution">
    <text evidence="8">The sequence shown here is derived from an EMBL/GenBank/DDBJ whole genome shotgun (WGS) entry which is preliminary data.</text>
</comment>
<dbReference type="EMBL" id="JAULBC010000008">
    <property type="protein sequence ID" value="MEX6690418.1"/>
    <property type="molecule type" value="Genomic_DNA"/>
</dbReference>
<dbReference type="CDD" id="cd07185">
    <property type="entry name" value="OmpA_C-like"/>
    <property type="match status" value="1"/>
</dbReference>
<evidence type="ECO:0000313" key="8">
    <source>
        <dbReference type="EMBL" id="MEX6690418.1"/>
    </source>
</evidence>
<dbReference type="InterPro" id="IPR006665">
    <property type="entry name" value="OmpA-like"/>
</dbReference>
<evidence type="ECO:0000256" key="5">
    <source>
        <dbReference type="SAM" id="MobiDB-lite"/>
    </source>
</evidence>
<gene>
    <name evidence="8" type="ORF">QTN47_23100</name>
</gene>
<evidence type="ECO:0000256" key="4">
    <source>
        <dbReference type="PROSITE-ProRule" id="PRU00473"/>
    </source>
</evidence>
<dbReference type="InterPro" id="IPR036737">
    <property type="entry name" value="OmpA-like_sf"/>
</dbReference>
<accession>A0ABV3ZKU4</accession>
<proteinExistence type="predicted"/>
<dbReference type="PRINTS" id="PR01021">
    <property type="entry name" value="OMPADOMAIN"/>
</dbReference>
<dbReference type="PROSITE" id="PS51123">
    <property type="entry name" value="OMPA_2"/>
    <property type="match status" value="1"/>
</dbReference>
<dbReference type="PANTHER" id="PTHR30329:SF21">
    <property type="entry name" value="LIPOPROTEIN YIAD-RELATED"/>
    <property type="match status" value="1"/>
</dbReference>
<comment type="subcellular location">
    <subcellularLocation>
        <location evidence="1">Cell outer membrane</location>
    </subcellularLocation>
</comment>
<keyword evidence="3" id="KW-0998">Cell outer membrane</keyword>
<feature type="domain" description="OmpA-like" evidence="7">
    <location>
        <begin position="106"/>
        <end position="224"/>
    </location>
</feature>
<evidence type="ECO:0000259" key="7">
    <source>
        <dbReference type="PROSITE" id="PS51123"/>
    </source>
</evidence>
<evidence type="ECO:0000256" key="3">
    <source>
        <dbReference type="ARBA" id="ARBA00023237"/>
    </source>
</evidence>
<dbReference type="InterPro" id="IPR006664">
    <property type="entry name" value="OMP_bac"/>
</dbReference>
<organism evidence="8 9">
    <name type="scientific">Danxiaibacter flavus</name>
    <dbReference type="NCBI Taxonomy" id="3049108"/>
    <lineage>
        <taxon>Bacteria</taxon>
        <taxon>Pseudomonadati</taxon>
        <taxon>Bacteroidota</taxon>
        <taxon>Chitinophagia</taxon>
        <taxon>Chitinophagales</taxon>
        <taxon>Chitinophagaceae</taxon>
        <taxon>Danxiaibacter</taxon>
    </lineage>
</organism>
<dbReference type="Gene3D" id="3.30.1330.60">
    <property type="entry name" value="OmpA-like domain"/>
    <property type="match status" value="1"/>
</dbReference>
<feature type="transmembrane region" description="Helical" evidence="6">
    <location>
        <begin position="14"/>
        <end position="32"/>
    </location>
</feature>
<keyword evidence="6" id="KW-0812">Transmembrane</keyword>
<evidence type="ECO:0000256" key="1">
    <source>
        <dbReference type="ARBA" id="ARBA00004442"/>
    </source>
</evidence>
<evidence type="ECO:0000256" key="2">
    <source>
        <dbReference type="ARBA" id="ARBA00023136"/>
    </source>
</evidence>
<dbReference type="Proteomes" id="UP001560573">
    <property type="component" value="Unassembled WGS sequence"/>
</dbReference>
<feature type="compositionally biased region" description="Basic and acidic residues" evidence="5">
    <location>
        <begin position="208"/>
        <end position="224"/>
    </location>
</feature>
<dbReference type="Pfam" id="PF00691">
    <property type="entry name" value="OmpA"/>
    <property type="match status" value="1"/>
</dbReference>
<dbReference type="PANTHER" id="PTHR30329">
    <property type="entry name" value="STATOR ELEMENT OF FLAGELLAR MOTOR COMPLEX"/>
    <property type="match status" value="1"/>
</dbReference>
<dbReference type="InterPro" id="IPR050330">
    <property type="entry name" value="Bact_OuterMem_StrucFunc"/>
</dbReference>
<dbReference type="SUPFAM" id="SSF103088">
    <property type="entry name" value="OmpA-like"/>
    <property type="match status" value="1"/>
</dbReference>
<evidence type="ECO:0000313" key="9">
    <source>
        <dbReference type="Proteomes" id="UP001560573"/>
    </source>
</evidence>
<reference evidence="8 9" key="1">
    <citation type="submission" date="2023-07" db="EMBL/GenBank/DDBJ databases">
        <authorList>
            <person name="Lian W.-H."/>
        </authorList>
    </citation>
    <scope>NUCLEOTIDE SEQUENCE [LARGE SCALE GENOMIC DNA]</scope>
    <source>
        <strain evidence="8 9">SYSU DXS3180</strain>
    </source>
</reference>
<name>A0ABV3ZKU4_9BACT</name>
<keyword evidence="6" id="KW-1133">Transmembrane helix</keyword>
<keyword evidence="2 4" id="KW-0472">Membrane</keyword>
<sequence length="224" mass="24219">MSHHEFDSTDTKKFTLTAFLSFVTVFFFLMIMMNCSGSFKPGGAEHEATKAHDTENAGHATPAPAPAEHKAESIKVKLPDGTELNAYKGGIEDKLVAFLNDSTAKVSKDTWFDFDNLNFKSASAEITPESHAQIQNIAAILKAYPKVKIKIGGYTDKTGDDAANQKLSQDRANAVVEALKGHSVNTAQLTGAEGYGSQLAKAAANAPDEEKQKDRRISVSVREK</sequence>
<feature type="region of interest" description="Disordered" evidence="5">
    <location>
        <begin position="200"/>
        <end position="224"/>
    </location>
</feature>
<protein>
    <submittedName>
        <fullName evidence="8">OmpA family protein</fullName>
    </submittedName>
</protein>
<feature type="region of interest" description="Disordered" evidence="5">
    <location>
        <begin position="42"/>
        <end position="71"/>
    </location>
</feature>
<keyword evidence="9" id="KW-1185">Reference proteome</keyword>
<evidence type="ECO:0000256" key="6">
    <source>
        <dbReference type="SAM" id="Phobius"/>
    </source>
</evidence>
<feature type="compositionally biased region" description="Basic and acidic residues" evidence="5">
    <location>
        <begin position="43"/>
        <end position="56"/>
    </location>
</feature>
<dbReference type="RefSeq" id="WP_369331830.1">
    <property type="nucleotide sequence ID" value="NZ_JAULBC010000008.1"/>
</dbReference>